<gene>
    <name evidence="3" type="ORF">SAMN05444583_103176</name>
</gene>
<dbReference type="PIRSF" id="PIRSF000429">
    <property type="entry name" value="Ac-CoA_Ac_transf"/>
    <property type="match status" value="1"/>
</dbReference>
<evidence type="ECO:0000259" key="1">
    <source>
        <dbReference type="Pfam" id="PF00108"/>
    </source>
</evidence>
<feature type="domain" description="Thiolase N-terminal" evidence="1">
    <location>
        <begin position="28"/>
        <end position="226"/>
    </location>
</feature>
<dbReference type="CDD" id="cd00829">
    <property type="entry name" value="SCP-x_thiolase"/>
    <property type="match status" value="1"/>
</dbReference>
<evidence type="ECO:0000259" key="2">
    <source>
        <dbReference type="Pfam" id="PF22691"/>
    </source>
</evidence>
<dbReference type="AlphaFoldDB" id="A0A1H7JIG6"/>
<reference evidence="4" key="1">
    <citation type="submission" date="2016-10" db="EMBL/GenBank/DDBJ databases">
        <authorList>
            <person name="Varghese N."/>
            <person name="Submissions S."/>
        </authorList>
    </citation>
    <scope>NUCLEOTIDE SEQUENCE [LARGE SCALE GENOMIC DNA]</scope>
    <source>
        <strain evidence="4">DSM 44675</strain>
    </source>
</reference>
<dbReference type="EMBL" id="FOAW01000003">
    <property type="protein sequence ID" value="SEK73750.1"/>
    <property type="molecule type" value="Genomic_DNA"/>
</dbReference>
<dbReference type="PANTHER" id="PTHR42870:SF1">
    <property type="entry name" value="NON-SPECIFIC LIPID-TRANSFER PROTEIN-LIKE 2"/>
    <property type="match status" value="1"/>
</dbReference>
<dbReference type="InterPro" id="IPR002155">
    <property type="entry name" value="Thiolase"/>
</dbReference>
<dbReference type="Pfam" id="PF22691">
    <property type="entry name" value="Thiolase_C_1"/>
    <property type="match status" value="1"/>
</dbReference>
<name>A0A1H7JIG6_9NOCA</name>
<dbReference type="GO" id="GO:0016747">
    <property type="term" value="F:acyltransferase activity, transferring groups other than amino-acyl groups"/>
    <property type="evidence" value="ECO:0007669"/>
    <property type="project" value="InterPro"/>
</dbReference>
<organism evidence="3 4">
    <name type="scientific">Rhodococcus maanshanensis</name>
    <dbReference type="NCBI Taxonomy" id="183556"/>
    <lineage>
        <taxon>Bacteria</taxon>
        <taxon>Bacillati</taxon>
        <taxon>Actinomycetota</taxon>
        <taxon>Actinomycetes</taxon>
        <taxon>Mycobacteriales</taxon>
        <taxon>Nocardiaceae</taxon>
        <taxon>Rhodococcus</taxon>
    </lineage>
</organism>
<feature type="domain" description="Thiolase C-terminal" evidence="2">
    <location>
        <begin position="280"/>
        <end position="399"/>
    </location>
</feature>
<dbReference type="PANTHER" id="PTHR42870">
    <property type="entry name" value="ACETYL-COA C-ACETYLTRANSFERASE"/>
    <property type="match status" value="1"/>
</dbReference>
<dbReference type="Proteomes" id="UP000198677">
    <property type="component" value="Unassembled WGS sequence"/>
</dbReference>
<proteinExistence type="predicted"/>
<dbReference type="Pfam" id="PF00108">
    <property type="entry name" value="Thiolase_N"/>
    <property type="match status" value="1"/>
</dbReference>
<dbReference type="NCBIfam" id="NF004715">
    <property type="entry name" value="PRK06059.1"/>
    <property type="match status" value="1"/>
</dbReference>
<dbReference type="InterPro" id="IPR016039">
    <property type="entry name" value="Thiolase-like"/>
</dbReference>
<dbReference type="RefSeq" id="WP_027500718.1">
    <property type="nucleotide sequence ID" value="NZ_FOAW01000003.1"/>
</dbReference>
<protein>
    <submittedName>
        <fullName evidence="3">Acetyl-CoA acetyltransferase</fullName>
    </submittedName>
</protein>
<dbReference type="Gene3D" id="3.40.47.10">
    <property type="match status" value="1"/>
</dbReference>
<sequence length="401" mass="42187">MSGAGSNNDVAILGVGMHPWGKWGQSFVKYGVAAARAALADSGVNWQDVDFIVGGETVRNGYGGYVAGATFAQALGWNGARVATSYAACATGAQALDTARARILAGLSDVALVVGADTTPKGFLAPVAGERWDDPDWLRFRLMGMTNPAYFALNARRRIDLYGATAEDFAAVKVKNAKHGLNNPYARYRKEVTAADVLASPVVSNPLHLLDICATSDGGAAIILTSMEYARKMGIAEPVRIKAISTVTPTFPQTIMDMPNFSTDSASAVPAPERTFKESIGYAAYEEAGISPEDVDVAEVYDLATSVELDWIEDLALCKRGEAEHLLRAGETTIGGRIPVNPSGGLACFGEAVPAQALAQVCELTWQLRGQAEGRQVEGARIGITANQGLFGHGSSVIVSA</sequence>
<dbReference type="OrthoDB" id="9785768at2"/>
<accession>A0A1H7JIG6</accession>
<evidence type="ECO:0000313" key="4">
    <source>
        <dbReference type="Proteomes" id="UP000198677"/>
    </source>
</evidence>
<dbReference type="InterPro" id="IPR020616">
    <property type="entry name" value="Thiolase_N"/>
</dbReference>
<dbReference type="InterPro" id="IPR055140">
    <property type="entry name" value="Thiolase_C_2"/>
</dbReference>
<keyword evidence="4" id="KW-1185">Reference proteome</keyword>
<evidence type="ECO:0000313" key="3">
    <source>
        <dbReference type="EMBL" id="SEK73750.1"/>
    </source>
</evidence>
<dbReference type="SUPFAM" id="SSF53901">
    <property type="entry name" value="Thiolase-like"/>
    <property type="match status" value="2"/>
</dbReference>
<keyword evidence="3" id="KW-0808">Transferase</keyword>